<evidence type="ECO:0000313" key="1">
    <source>
        <dbReference type="EMBL" id="KNC26542.1"/>
    </source>
</evidence>
<proteinExistence type="predicted"/>
<protein>
    <submittedName>
        <fullName evidence="1">Uncharacterized protein</fullName>
    </submittedName>
</protein>
<dbReference type="Proteomes" id="UP000037069">
    <property type="component" value="Unassembled WGS sequence"/>
</dbReference>
<keyword evidence="2" id="KW-1185">Reference proteome</keyword>
<comment type="caution">
    <text evidence="1">The sequence shown here is derived from an EMBL/GenBank/DDBJ whole genome shotgun (WGS) entry which is preliminary data.</text>
</comment>
<name>A0A0L0C2T0_LUCCU</name>
<evidence type="ECO:0000313" key="2">
    <source>
        <dbReference type="Proteomes" id="UP000037069"/>
    </source>
</evidence>
<dbReference type="EMBL" id="JRES01000979">
    <property type="protein sequence ID" value="KNC26542.1"/>
    <property type="molecule type" value="Genomic_DNA"/>
</dbReference>
<gene>
    <name evidence="1" type="ORF">FF38_13981</name>
</gene>
<reference evidence="1 2" key="1">
    <citation type="journal article" date="2015" name="Nat. Commun.">
        <title>Lucilia cuprina genome unlocks parasitic fly biology to underpin future interventions.</title>
        <authorList>
            <person name="Anstead C.A."/>
            <person name="Korhonen P.K."/>
            <person name="Young N.D."/>
            <person name="Hall R.S."/>
            <person name="Jex A.R."/>
            <person name="Murali S.C."/>
            <person name="Hughes D.S."/>
            <person name="Lee S.F."/>
            <person name="Perry T."/>
            <person name="Stroehlein A.J."/>
            <person name="Ansell B.R."/>
            <person name="Breugelmans B."/>
            <person name="Hofmann A."/>
            <person name="Qu J."/>
            <person name="Dugan S."/>
            <person name="Lee S.L."/>
            <person name="Chao H."/>
            <person name="Dinh H."/>
            <person name="Han Y."/>
            <person name="Doddapaneni H.V."/>
            <person name="Worley K.C."/>
            <person name="Muzny D.M."/>
            <person name="Ioannidis P."/>
            <person name="Waterhouse R.M."/>
            <person name="Zdobnov E.M."/>
            <person name="James P.J."/>
            <person name="Bagnall N.H."/>
            <person name="Kotze A.C."/>
            <person name="Gibbs R.A."/>
            <person name="Richards S."/>
            <person name="Batterham P."/>
            <person name="Gasser R.B."/>
        </authorList>
    </citation>
    <scope>NUCLEOTIDE SEQUENCE [LARGE SCALE GENOMIC DNA]</scope>
    <source>
        <strain evidence="1 2">LS</strain>
        <tissue evidence="1">Full body</tissue>
    </source>
</reference>
<organism evidence="1 2">
    <name type="scientific">Lucilia cuprina</name>
    <name type="common">Green bottle fly</name>
    <name type="synonym">Australian sheep blowfly</name>
    <dbReference type="NCBI Taxonomy" id="7375"/>
    <lineage>
        <taxon>Eukaryota</taxon>
        <taxon>Metazoa</taxon>
        <taxon>Ecdysozoa</taxon>
        <taxon>Arthropoda</taxon>
        <taxon>Hexapoda</taxon>
        <taxon>Insecta</taxon>
        <taxon>Pterygota</taxon>
        <taxon>Neoptera</taxon>
        <taxon>Endopterygota</taxon>
        <taxon>Diptera</taxon>
        <taxon>Brachycera</taxon>
        <taxon>Muscomorpha</taxon>
        <taxon>Oestroidea</taxon>
        <taxon>Calliphoridae</taxon>
        <taxon>Luciliinae</taxon>
        <taxon>Lucilia</taxon>
    </lineage>
</organism>
<sequence>MKTDKQHNSSNSHFPALINNSLHLWIILRLLNIAPKTSSSSSLHRCMPNRKYQLYVLLANTRLPPSTDTNSLTDQHNNNSNNTLNIKMSFTSVLAFSYLPMYKIHENNVKTTQQQTEKNSFKTKKINVNQKVEIFKRVISNCRELRVVRSKEKETVYSVVLHLQPKRFPKKENDSNQK</sequence>
<accession>A0A0L0C2T0</accession>
<dbReference type="AlphaFoldDB" id="A0A0L0C2T0"/>